<dbReference type="SMART" id="SM00220">
    <property type="entry name" value="S_TKc"/>
    <property type="match status" value="1"/>
</dbReference>
<evidence type="ECO:0000259" key="2">
    <source>
        <dbReference type="PROSITE" id="PS50011"/>
    </source>
</evidence>
<dbReference type="Pfam" id="PF00069">
    <property type="entry name" value="Pkinase"/>
    <property type="match status" value="1"/>
</dbReference>
<reference evidence="3 4" key="1">
    <citation type="submission" date="2014-03" db="EMBL/GenBank/DDBJ databases">
        <title>The Genome Sequence of Plasmodium fragile nilgiri.</title>
        <authorList>
            <consortium name="The Broad Institute Genomics Platform"/>
            <consortium name="The Broad Institute Genome Sequencing Center for Infectious Disease"/>
            <person name="Neafsey D."/>
            <person name="Duraisingh M."/>
            <person name="Young S.K."/>
            <person name="Zeng Q."/>
            <person name="Gargeya S."/>
            <person name="Abouelleil A."/>
            <person name="Alvarado L."/>
            <person name="Chapman S.B."/>
            <person name="Gainer-Dewar J."/>
            <person name="Goldberg J."/>
            <person name="Griggs A."/>
            <person name="Gujja S."/>
            <person name="Hansen M."/>
            <person name="Howarth C."/>
            <person name="Imamovic A."/>
            <person name="Larimer J."/>
            <person name="Pearson M."/>
            <person name="Poon T.W."/>
            <person name="Priest M."/>
            <person name="Roberts A."/>
            <person name="Saif S."/>
            <person name="Shea T."/>
            <person name="Sykes S."/>
            <person name="Wortman J."/>
            <person name="Nusbaum C."/>
            <person name="Birren B."/>
        </authorList>
    </citation>
    <scope>NUCLEOTIDE SEQUENCE [LARGE SCALE GENOMIC DNA]</scope>
    <source>
        <strain evidence="4">nilgiri</strain>
    </source>
</reference>
<dbReference type="SUPFAM" id="SSF56112">
    <property type="entry name" value="Protein kinase-like (PK-like)"/>
    <property type="match status" value="1"/>
</dbReference>
<dbReference type="Proteomes" id="UP000054561">
    <property type="component" value="Unassembled WGS sequence"/>
</dbReference>
<accession>A0A0D9QIR9</accession>
<gene>
    <name evidence="3" type="ORF">AK88_04768</name>
</gene>
<dbReference type="EMBL" id="KQ001718">
    <property type="protein sequence ID" value="KJP85601.1"/>
    <property type="molecule type" value="Genomic_DNA"/>
</dbReference>
<dbReference type="VEuPathDB" id="PlasmoDB:AK88_04768"/>
<name>A0A0D9QIR9_PLAFR</name>
<organism evidence="3 4">
    <name type="scientific">Plasmodium fragile</name>
    <dbReference type="NCBI Taxonomy" id="5857"/>
    <lineage>
        <taxon>Eukaryota</taxon>
        <taxon>Sar</taxon>
        <taxon>Alveolata</taxon>
        <taxon>Apicomplexa</taxon>
        <taxon>Aconoidasida</taxon>
        <taxon>Haemosporida</taxon>
        <taxon>Plasmodiidae</taxon>
        <taxon>Plasmodium</taxon>
        <taxon>Plasmodium (Plasmodium)</taxon>
    </lineage>
</organism>
<sequence length="638" mass="74018">MYKRTLFVLSFALLNFISAESKNVVSSFLSYLSSKINSTSEISKVIQMGDTMACVVSKENNNTHNECSCSFTKLKEFEKKCSSNFKKNQEDAKNCSEEPCEICCSLMNSNRAANSILDYEFFCKKKCARSSIVSNLNQDDYKIVFKKLIEFIRIFYPSNVLNYYPIRKKASANYTNKPLNAKNRTIMDDLGEEPSASMPVKRTPFSFISDISTNIKNGNNKSDVTAVNRQNSFEHIKDFKIIELGNFKIIKVLLRGLSSTVCLCEWIIECKKKLVLKNYVKYINNDILSSNIYIDESNETDTENSSSETDRTISIGPCSERAYKERALYEQAYMEKEEQHGKEQLWQYDNHAIDKGKEANEHKTLHLVLKVKHKELYYNLRDIEELREEIEIHKKLKHCNILQMILSAEHENDIWVLLEYSSIGDLYSYVGFKILDETEVKIIVSQILFALYYLHINGIIHCDIKPNNLLLFNLEESFLFESDVLSDLELSHNNVKGKKLNIKKLLSSIKENIAKHPNEKTFKSIVKIGDFGLSVRCAFDEFYPYRGIRGSYGFIAPELFQESNFNNKIDMWALGIITYILLGGYRPFYPCSRFEEEVTFHERYWFNISSEAKNFIQSLLQINPSKRLNVIEAMEHPW</sequence>
<dbReference type="InterPro" id="IPR008271">
    <property type="entry name" value="Ser/Thr_kinase_AS"/>
</dbReference>
<dbReference type="InterPro" id="IPR000719">
    <property type="entry name" value="Prot_kinase_dom"/>
</dbReference>
<feature type="signal peptide" evidence="1">
    <location>
        <begin position="1"/>
        <end position="21"/>
    </location>
</feature>
<dbReference type="GeneID" id="24270082"/>
<dbReference type="PANTHER" id="PTHR24347">
    <property type="entry name" value="SERINE/THREONINE-PROTEIN KINASE"/>
    <property type="match status" value="1"/>
</dbReference>
<dbReference type="InterPro" id="IPR011009">
    <property type="entry name" value="Kinase-like_dom_sf"/>
</dbReference>
<dbReference type="PROSITE" id="PS50011">
    <property type="entry name" value="PROTEIN_KINASE_DOM"/>
    <property type="match status" value="1"/>
</dbReference>
<dbReference type="PROSITE" id="PS00108">
    <property type="entry name" value="PROTEIN_KINASE_ST"/>
    <property type="match status" value="1"/>
</dbReference>
<dbReference type="RefSeq" id="XP_012337799.1">
    <property type="nucleotide sequence ID" value="XM_012482376.1"/>
</dbReference>
<evidence type="ECO:0000313" key="3">
    <source>
        <dbReference type="EMBL" id="KJP85601.1"/>
    </source>
</evidence>
<dbReference type="AlphaFoldDB" id="A0A0D9QIR9"/>
<keyword evidence="3" id="KW-0808">Transferase</keyword>
<feature type="chain" id="PRO_5002343736" evidence="1">
    <location>
        <begin position="22"/>
        <end position="638"/>
    </location>
</feature>
<dbReference type="Gene3D" id="1.10.510.10">
    <property type="entry name" value="Transferase(Phosphotransferase) domain 1"/>
    <property type="match status" value="1"/>
</dbReference>
<keyword evidence="3" id="KW-0418">Kinase</keyword>
<dbReference type="GO" id="GO:0004672">
    <property type="term" value="F:protein kinase activity"/>
    <property type="evidence" value="ECO:0007669"/>
    <property type="project" value="InterPro"/>
</dbReference>
<proteinExistence type="predicted"/>
<keyword evidence="1" id="KW-0732">Signal</keyword>
<dbReference type="Gene3D" id="3.30.200.20">
    <property type="entry name" value="Phosphorylase Kinase, domain 1"/>
    <property type="match status" value="1"/>
</dbReference>
<dbReference type="OrthoDB" id="1738954at2759"/>
<evidence type="ECO:0000313" key="4">
    <source>
        <dbReference type="Proteomes" id="UP000054561"/>
    </source>
</evidence>
<evidence type="ECO:0000256" key="1">
    <source>
        <dbReference type="SAM" id="SignalP"/>
    </source>
</evidence>
<dbReference type="GO" id="GO:0005524">
    <property type="term" value="F:ATP binding"/>
    <property type="evidence" value="ECO:0007669"/>
    <property type="project" value="InterPro"/>
</dbReference>
<keyword evidence="4" id="KW-1185">Reference proteome</keyword>
<protein>
    <submittedName>
        <fullName evidence="3">CAMK protein kinase</fullName>
    </submittedName>
</protein>
<dbReference type="OMA" id="TVCLCEW"/>
<feature type="domain" description="Protein kinase" evidence="2">
    <location>
        <begin position="247"/>
        <end position="638"/>
    </location>
</feature>